<comment type="caution">
    <text evidence="7">The sequence shown here is derived from an EMBL/GenBank/DDBJ whole genome shotgun (WGS) entry which is preliminary data.</text>
</comment>
<feature type="binding site" evidence="4">
    <location>
        <position position="188"/>
    </location>
    <ligand>
        <name>FAD</name>
        <dbReference type="ChEBI" id="CHEBI:57692"/>
    </ligand>
</feature>
<evidence type="ECO:0000259" key="6">
    <source>
        <dbReference type="Pfam" id="PF11794"/>
    </source>
</evidence>
<dbReference type="Proteomes" id="UP000450917">
    <property type="component" value="Unassembled WGS sequence"/>
</dbReference>
<protein>
    <submittedName>
        <fullName evidence="7">Pyoverdine biosynthesis protein PvcC</fullName>
    </submittedName>
</protein>
<evidence type="ECO:0000256" key="1">
    <source>
        <dbReference type="ARBA" id="ARBA00022630"/>
    </source>
</evidence>
<dbReference type="Pfam" id="PF03241">
    <property type="entry name" value="HpaB"/>
    <property type="match status" value="1"/>
</dbReference>
<feature type="binding site" evidence="4">
    <location>
        <begin position="151"/>
        <end position="154"/>
    </location>
    <ligand>
        <name>FAD</name>
        <dbReference type="ChEBI" id="CHEBI:57692"/>
    </ligand>
</feature>
<dbReference type="InterPro" id="IPR036250">
    <property type="entry name" value="AcylCo_DH-like_C"/>
</dbReference>
<keyword evidence="3" id="KW-0560">Oxidoreductase</keyword>
<dbReference type="Gene3D" id="1.20.140.10">
    <property type="entry name" value="Butyryl-CoA Dehydrogenase, subunit A, domain 3"/>
    <property type="match status" value="1"/>
</dbReference>
<dbReference type="SUPFAM" id="SSF47203">
    <property type="entry name" value="Acyl-CoA dehydrogenase C-terminal domain-like"/>
    <property type="match status" value="1"/>
</dbReference>
<evidence type="ECO:0000256" key="2">
    <source>
        <dbReference type="ARBA" id="ARBA00022827"/>
    </source>
</evidence>
<dbReference type="SUPFAM" id="SSF56645">
    <property type="entry name" value="Acyl-CoA dehydrogenase NM domain-like"/>
    <property type="match status" value="1"/>
</dbReference>
<dbReference type="Pfam" id="PF11794">
    <property type="entry name" value="HpaB_N"/>
    <property type="match status" value="1"/>
</dbReference>
<accession>A0A7X3CQR6</accession>
<evidence type="ECO:0000313" key="7">
    <source>
        <dbReference type="EMBL" id="MUG69910.1"/>
    </source>
</evidence>
<dbReference type="InterPro" id="IPR004925">
    <property type="entry name" value="HpaB/PvcC/4-BUDH"/>
</dbReference>
<dbReference type="Gene3D" id="2.40.110.10">
    <property type="entry name" value="Butyryl-CoA Dehydrogenase, subunit A, domain 2"/>
    <property type="match status" value="1"/>
</dbReference>
<dbReference type="PANTHER" id="PTHR36117:SF3">
    <property type="entry name" value="4-HYDROXYPHENYLACETATE 3-MONOOXYGENASE-RELATED"/>
    <property type="match status" value="1"/>
</dbReference>
<keyword evidence="1" id="KW-0285">Flavoprotein</keyword>
<name>A0A7X3CQR6_9BACL</name>
<feature type="domain" description="HpaB/PvcC/4-BUDH N-terminal" evidence="6">
    <location>
        <begin position="7"/>
        <end position="269"/>
    </location>
</feature>
<evidence type="ECO:0000259" key="5">
    <source>
        <dbReference type="Pfam" id="PF03241"/>
    </source>
</evidence>
<proteinExistence type="predicted"/>
<sequence length="490" mass="56026">MGARRGIDYIERLKNNPPETWIGKEKVTDPTTHPLIAPAVQSIARLYDSQWEPEKKPYMLSNSPDTGEWIGNSFLVPKSKEDLALRRLMHRDWAEETYGMMGRSTDFMSAMLTAWYVNSDFFGPYEENVRNYFEHVRENDLYLTHVLIDPQVDRSKPPSEQPDEFTYLGVVKETDEGIIVRGAKMLATAGPYADEMLVWPFHLRKPTEKDYKYAISFALPLNTPGVRLISREPFTRKSVYDHPLSSQFDELDGVVIFDDVLVPWERVFIYQDVERVNTIWKLNSNAMTGHQTAIRLQAKLQFLAGLVMKSTEMVNTNQFPHVQDMMGEITTYIELIRAAVIASEVTAQPNSAGIYMPNVTPLYAIRNSGNRWYPRVREIIQFAIAGGLMYQPADAGVFDSPIAGDIRKYYRGADVTAEEKIKLFKIAADIAVSDFGSRHELYERFYSGDPMFLRIQTQYTAYDKSESLALVDRLLASYELEKPVQEGVGK</sequence>
<dbReference type="Gene3D" id="1.10.3140.10">
    <property type="entry name" value="4-hydroxybutyryl-coa dehydratase, domain 1"/>
    <property type="match status" value="1"/>
</dbReference>
<dbReference type="PIRSF" id="PIRSF000331">
    <property type="entry name" value="HpaA_HpaB"/>
    <property type="match status" value="1"/>
</dbReference>
<gene>
    <name evidence="7" type="ORF">GNP93_04380</name>
</gene>
<dbReference type="InterPro" id="IPR009100">
    <property type="entry name" value="AcylCoA_DH/oxidase_NM_dom_sf"/>
</dbReference>
<dbReference type="GO" id="GO:0016627">
    <property type="term" value="F:oxidoreductase activity, acting on the CH-CH group of donors"/>
    <property type="evidence" value="ECO:0007669"/>
    <property type="project" value="InterPro"/>
</dbReference>
<keyword evidence="2 4" id="KW-0274">FAD</keyword>
<dbReference type="InterPro" id="IPR024719">
    <property type="entry name" value="HpaB/PvcC/4-BUDH_C"/>
</dbReference>
<dbReference type="InterPro" id="IPR046373">
    <property type="entry name" value="Acyl-CoA_Oxase/DH_mid-dom_sf"/>
</dbReference>
<keyword evidence="8" id="KW-1185">Reference proteome</keyword>
<dbReference type="AlphaFoldDB" id="A0A7X3CQR6"/>
<evidence type="ECO:0000256" key="4">
    <source>
        <dbReference type="PIRSR" id="PIRSR000331-2"/>
    </source>
</evidence>
<dbReference type="RefSeq" id="WP_155614093.1">
    <property type="nucleotide sequence ID" value="NZ_WNZX01000002.1"/>
</dbReference>
<evidence type="ECO:0000313" key="8">
    <source>
        <dbReference type="Proteomes" id="UP000450917"/>
    </source>
</evidence>
<dbReference type="PANTHER" id="PTHR36117">
    <property type="entry name" value="4-HYDROXYPHENYLACETATE 3-MONOOXYGENASE-RELATED"/>
    <property type="match status" value="1"/>
</dbReference>
<organism evidence="7 8">
    <name type="scientific">Paenibacillus validus</name>
    <dbReference type="NCBI Taxonomy" id="44253"/>
    <lineage>
        <taxon>Bacteria</taxon>
        <taxon>Bacillati</taxon>
        <taxon>Bacillota</taxon>
        <taxon>Bacilli</taxon>
        <taxon>Bacillales</taxon>
        <taxon>Paenibacillaceae</taxon>
        <taxon>Paenibacillus</taxon>
    </lineage>
</organism>
<feature type="domain" description="HpaB/PvcC/4-BUDH C-terminal" evidence="5">
    <location>
        <begin position="279"/>
        <end position="475"/>
    </location>
</feature>
<evidence type="ECO:0000256" key="3">
    <source>
        <dbReference type="ARBA" id="ARBA00023002"/>
    </source>
</evidence>
<reference evidence="7 8" key="1">
    <citation type="submission" date="2019-11" db="EMBL/GenBank/DDBJ databases">
        <title>Draft genome sequences of five Paenibacillus species of dairy origin.</title>
        <authorList>
            <person name="Olajide A.M."/>
            <person name="Chen S."/>
            <person name="Lapointe G."/>
        </authorList>
    </citation>
    <scope>NUCLEOTIDE SEQUENCE [LARGE SCALE GENOMIC DNA]</scope>
    <source>
        <strain evidence="7 8">2CS3</strain>
    </source>
</reference>
<feature type="binding site" evidence="4">
    <location>
        <begin position="145"/>
        <end position="147"/>
    </location>
    <ligand>
        <name>FAD</name>
        <dbReference type="ChEBI" id="CHEBI:57692"/>
    </ligand>
</feature>
<dbReference type="InterPro" id="IPR024674">
    <property type="entry name" value="HpaB/PvcC/4-BUDH_N"/>
</dbReference>
<dbReference type="EMBL" id="WNZX01000002">
    <property type="protein sequence ID" value="MUG69910.1"/>
    <property type="molecule type" value="Genomic_DNA"/>
</dbReference>